<dbReference type="Proteomes" id="UP000001989">
    <property type="component" value="Chromosome"/>
</dbReference>
<accession>A0A9J9LDH3</accession>
<dbReference type="AlphaFoldDB" id="A0A9J9LDH3"/>
<dbReference type="PANTHER" id="PTHR43857">
    <property type="entry name" value="BLR7761 PROTEIN"/>
    <property type="match status" value="1"/>
</dbReference>
<dbReference type="InterPro" id="IPR006175">
    <property type="entry name" value="YjgF/YER057c/UK114"/>
</dbReference>
<evidence type="ECO:0000313" key="2">
    <source>
        <dbReference type="Proteomes" id="UP000001989"/>
    </source>
</evidence>
<organism evidence="1 2">
    <name type="scientific">Rhizorhabdus wittichii (strain DSM 6014 / CCUG 31198 / JCM 15750 / NBRC 105917 / EY 4224 / RW1)</name>
    <name type="common">Sphingomonas wittichii</name>
    <dbReference type="NCBI Taxonomy" id="392499"/>
    <lineage>
        <taxon>Bacteria</taxon>
        <taxon>Pseudomonadati</taxon>
        <taxon>Pseudomonadota</taxon>
        <taxon>Alphaproteobacteria</taxon>
        <taxon>Sphingomonadales</taxon>
        <taxon>Sphingomonadaceae</taxon>
        <taxon>Rhizorhabdus</taxon>
    </lineage>
</organism>
<dbReference type="EMBL" id="CP000699">
    <property type="protein sequence ID" value="ABQ68149.1"/>
    <property type="molecule type" value="Genomic_DNA"/>
</dbReference>
<dbReference type="InterPro" id="IPR035959">
    <property type="entry name" value="RutC-like_sf"/>
</dbReference>
<dbReference type="Pfam" id="PF01042">
    <property type="entry name" value="Ribonuc_L-PSP"/>
    <property type="match status" value="1"/>
</dbReference>
<gene>
    <name evidence="1" type="ordered locus">Swit_1787</name>
</gene>
<protein>
    <submittedName>
        <fullName evidence="1">Endoribonuclease L-PSP</fullName>
    </submittedName>
</protein>
<proteinExistence type="predicted"/>
<name>A0A9J9LDH3_RHIWR</name>
<dbReference type="SUPFAM" id="SSF55298">
    <property type="entry name" value="YjgF-like"/>
    <property type="match status" value="1"/>
</dbReference>
<dbReference type="PANTHER" id="PTHR43857:SF1">
    <property type="entry name" value="YJGH FAMILY PROTEIN"/>
    <property type="match status" value="1"/>
</dbReference>
<evidence type="ECO:0000313" key="1">
    <source>
        <dbReference type="EMBL" id="ABQ68149.1"/>
    </source>
</evidence>
<keyword evidence="2" id="KW-1185">Reference proteome</keyword>
<sequence>MPCHSEATMGRDMHKITMPDGVFEPVKGLYSQVITTSSPIRHEIAGSLAYDAEGRLPETLADQCRAVMRNIDLSLQSVGMAPANVIRMRIYTLDMDAFLKEGLPIVFGYFGETRPTSTLVQITRLANPKMLVEIDATAAPFD</sequence>
<dbReference type="Gene3D" id="3.30.1330.40">
    <property type="entry name" value="RutC-like"/>
    <property type="match status" value="1"/>
</dbReference>
<reference evidence="1 2" key="1">
    <citation type="journal article" date="2010" name="J. Bacteriol.">
        <title>Genome sequence of the dioxin-mineralizing bacterium Sphingomonas wittichii RW1.</title>
        <authorList>
            <person name="Miller T.R."/>
            <person name="Delcher A.L."/>
            <person name="Salzberg S.L."/>
            <person name="Saunders E."/>
            <person name="Detter J.C."/>
            <person name="Halden R.U."/>
        </authorList>
    </citation>
    <scope>NUCLEOTIDE SEQUENCE [LARGE SCALE GENOMIC DNA]</scope>
    <source>
        <strain evidence="2">DSM 6014 / CCUG 31198 / JCM 15750 / NBRC 105917 / EY 4224 / RW1</strain>
    </source>
</reference>
<dbReference type="KEGG" id="swi:Swit_1787"/>